<dbReference type="Gene3D" id="3.40.50.150">
    <property type="entry name" value="Vaccinia Virus protein VP39"/>
    <property type="match status" value="1"/>
</dbReference>
<accession>A0A0R0EPJ0</accession>
<proteinExistence type="predicted"/>
<dbReference type="PANTHER" id="PTHR47291">
    <property type="entry name" value="PEPTIDE UPSTREAM PROTEIN"/>
    <property type="match status" value="1"/>
</dbReference>
<evidence type="ECO:0000313" key="6">
    <source>
        <dbReference type="Proteomes" id="UP000008827"/>
    </source>
</evidence>
<feature type="domain" description="DUF7870" evidence="3">
    <location>
        <begin position="399"/>
        <end position="487"/>
    </location>
</feature>
<dbReference type="EMBL" id="CM000852">
    <property type="protein sequence ID" value="KRG95974.1"/>
    <property type="molecule type" value="Genomic_DNA"/>
</dbReference>
<dbReference type="OrthoDB" id="1076011at2759"/>
<gene>
    <name evidence="5" type="primary">LOC100806816</name>
    <name evidence="4" type="ORF">GLYMA_19G181000</name>
</gene>
<protein>
    <submittedName>
        <fullName evidence="4 5">Uncharacterized protein</fullName>
    </submittedName>
</protein>
<reference evidence="4" key="3">
    <citation type="submission" date="2018-07" db="EMBL/GenBank/DDBJ databases">
        <title>WGS assembly of Glycine max.</title>
        <authorList>
            <person name="Schmutz J."/>
            <person name="Cannon S."/>
            <person name="Schlueter J."/>
            <person name="Ma J."/>
            <person name="Mitros T."/>
            <person name="Nelson W."/>
            <person name="Hyten D."/>
            <person name="Song Q."/>
            <person name="Thelen J."/>
            <person name="Cheng J."/>
            <person name="Xu D."/>
            <person name="Hellsten U."/>
            <person name="May G."/>
            <person name="Yu Y."/>
            <person name="Sakurai T."/>
            <person name="Umezawa T."/>
            <person name="Bhattacharyya M."/>
            <person name="Sandhu D."/>
            <person name="Valliyodan B."/>
            <person name="Lindquist E."/>
            <person name="Peto M."/>
            <person name="Grant D."/>
            <person name="Shu S."/>
            <person name="Goodstein D."/>
            <person name="Barry K."/>
            <person name="Futrell-Griggs M."/>
            <person name="Abernathy B."/>
            <person name="Du J."/>
            <person name="Tian Z."/>
            <person name="Zhu L."/>
            <person name="Gill N."/>
            <person name="Joshi T."/>
            <person name="Libault M."/>
            <person name="Sethuraman A."/>
            <person name="Zhang X."/>
            <person name="Shinozaki K."/>
            <person name="Nguyen H."/>
            <person name="Wing R."/>
            <person name="Cregan P."/>
            <person name="Specht J."/>
            <person name="Grimwood J."/>
            <person name="Rokhsar D."/>
            <person name="Stacey G."/>
            <person name="Shoemaker R."/>
            <person name="Jackson S."/>
        </authorList>
    </citation>
    <scope>NUCLEOTIDE SEQUENCE</scope>
    <source>
        <tissue evidence="4">Callus</tissue>
    </source>
</reference>
<keyword evidence="1" id="KW-1133">Transmembrane helix</keyword>
<evidence type="ECO:0000256" key="1">
    <source>
        <dbReference type="SAM" id="Phobius"/>
    </source>
</evidence>
<dbReference type="Pfam" id="PF25276">
    <property type="entry name" value="DUF7870"/>
    <property type="match status" value="1"/>
</dbReference>
<organism evidence="4">
    <name type="scientific">Glycine max</name>
    <name type="common">Soybean</name>
    <name type="synonym">Glycine hispida</name>
    <dbReference type="NCBI Taxonomy" id="3847"/>
    <lineage>
        <taxon>Eukaryota</taxon>
        <taxon>Viridiplantae</taxon>
        <taxon>Streptophyta</taxon>
        <taxon>Embryophyta</taxon>
        <taxon>Tracheophyta</taxon>
        <taxon>Spermatophyta</taxon>
        <taxon>Magnoliopsida</taxon>
        <taxon>eudicotyledons</taxon>
        <taxon>Gunneridae</taxon>
        <taxon>Pentapetalae</taxon>
        <taxon>rosids</taxon>
        <taxon>fabids</taxon>
        <taxon>Fabales</taxon>
        <taxon>Fabaceae</taxon>
        <taxon>Papilionoideae</taxon>
        <taxon>50 kb inversion clade</taxon>
        <taxon>NPAAA clade</taxon>
        <taxon>indigoferoid/millettioid clade</taxon>
        <taxon>Phaseoleae</taxon>
        <taxon>Glycine</taxon>
        <taxon>Glycine subgen. Soja</taxon>
    </lineage>
</organism>
<dbReference type="InterPro" id="IPR013216">
    <property type="entry name" value="Methyltransf_11"/>
</dbReference>
<dbReference type="PANTHER" id="PTHR47291:SF1">
    <property type="entry name" value="PEPTIDE UPSTREAM PROTEIN"/>
    <property type="match status" value="1"/>
</dbReference>
<dbReference type="GO" id="GO:0008757">
    <property type="term" value="F:S-adenosylmethionine-dependent methyltransferase activity"/>
    <property type="evidence" value="ECO:0007669"/>
    <property type="project" value="InterPro"/>
</dbReference>
<dbReference type="SMR" id="A0A0R0EPJ0"/>
<evidence type="ECO:0000313" key="4">
    <source>
        <dbReference type="EMBL" id="KRG95974.1"/>
    </source>
</evidence>
<keyword evidence="1" id="KW-0472">Membrane</keyword>
<dbReference type="AlphaFoldDB" id="A0A0R0EPJ0"/>
<reference evidence="4 5" key="1">
    <citation type="journal article" date="2010" name="Nature">
        <title>Genome sequence of the palaeopolyploid soybean.</title>
        <authorList>
            <person name="Schmutz J."/>
            <person name="Cannon S.B."/>
            <person name="Schlueter J."/>
            <person name="Ma J."/>
            <person name="Mitros T."/>
            <person name="Nelson W."/>
            <person name="Hyten D.L."/>
            <person name="Song Q."/>
            <person name="Thelen J.J."/>
            <person name="Cheng J."/>
            <person name="Xu D."/>
            <person name="Hellsten U."/>
            <person name="May G.D."/>
            <person name="Yu Y."/>
            <person name="Sakurai T."/>
            <person name="Umezawa T."/>
            <person name="Bhattacharyya M.K."/>
            <person name="Sandhu D."/>
            <person name="Valliyodan B."/>
            <person name="Lindquist E."/>
            <person name="Peto M."/>
            <person name="Grant D."/>
            <person name="Shu S."/>
            <person name="Goodstein D."/>
            <person name="Barry K."/>
            <person name="Futrell-Griggs M."/>
            <person name="Abernathy B."/>
            <person name="Du J."/>
            <person name="Tian Z."/>
            <person name="Zhu L."/>
            <person name="Gill N."/>
            <person name="Joshi T."/>
            <person name="Libault M."/>
            <person name="Sethuraman A."/>
            <person name="Zhang X.-C."/>
            <person name="Shinozaki K."/>
            <person name="Nguyen H.T."/>
            <person name="Wing R.A."/>
            <person name="Cregan P."/>
            <person name="Specht J."/>
            <person name="Grimwood J."/>
            <person name="Rokhsar D."/>
            <person name="Stacey G."/>
            <person name="Shoemaker R.C."/>
            <person name="Jackson S.A."/>
        </authorList>
    </citation>
    <scope>NUCLEOTIDE SEQUENCE [LARGE SCALE GENOMIC DNA]</scope>
    <source>
        <strain evidence="5">cv. Williams 82</strain>
        <tissue evidence="4">Callus</tissue>
    </source>
</reference>
<evidence type="ECO:0000313" key="5">
    <source>
        <dbReference type="EnsemblPlants" id="KRG95974"/>
    </source>
</evidence>
<dbReference type="InterPro" id="IPR029063">
    <property type="entry name" value="SAM-dependent_MTases_sf"/>
</dbReference>
<reference evidence="5" key="2">
    <citation type="submission" date="2018-02" db="UniProtKB">
        <authorList>
            <consortium name="EnsemblPlants"/>
        </authorList>
    </citation>
    <scope>IDENTIFICATION</scope>
    <source>
        <strain evidence="5">Williams 82</strain>
    </source>
</reference>
<feature type="transmembrane region" description="Helical" evidence="1">
    <location>
        <begin position="41"/>
        <end position="61"/>
    </location>
</feature>
<sequence>MGGGRFKPTQKRKRVPKRVWLSFQKSMGVLVGGNHTSSRRVLLRTILLACAVSFVSLYRALSLFDFGTLAPIATYFDCVSGFQSVTFRPGSPLLRTRFGVSANCEKDANLTLTVVTELTGSRLLHPGAKSLCVGEGSSMAVTAMKQLGFFSSVSAVQTHRFEQRNVLYEDNSFDFVFSRDLDKVSVPALLVLEVERVLKPGGVGVFLVGTTSSHPNDMIRAATPVSSLLRSSNVVHVGSVNDHNLVVFKKRVENATLFYQHGLPADCPSVTFTKPLIELMEPLVSEKQQQPPIEFHKRNIPYLPKFVDVSTRKRLVYIDIGVGELLDANVSDCWFLPSYPIDQKDFNVYFVHYNTSIMLSYVKRPGITFVYHPGLAGIDKVNAKLGSDDDDDMDPLLGEEEKFDFPAWFKETVQYADFVVLKMNAGSVELKFLSDIFENGAICFVDELFLKCPERRGGDEKSVTSKESCMDIYKALRSNGVYVHQWWGD</sequence>
<feature type="domain" description="Methyltransferase type 11" evidence="2">
    <location>
        <begin position="156"/>
        <end position="205"/>
    </location>
</feature>
<dbReference type="Proteomes" id="UP000008827">
    <property type="component" value="Chromosome 19"/>
</dbReference>
<evidence type="ECO:0000259" key="3">
    <source>
        <dbReference type="Pfam" id="PF25276"/>
    </source>
</evidence>
<name>A0A0R0EPJ0_SOYBN</name>
<dbReference type="EnsemblPlants" id="KRG95974">
    <property type="protein sequence ID" value="KRG95974"/>
    <property type="gene ID" value="GLYMA_19G181000"/>
</dbReference>
<dbReference type="Pfam" id="PF08241">
    <property type="entry name" value="Methyltransf_11"/>
    <property type="match status" value="1"/>
</dbReference>
<evidence type="ECO:0000259" key="2">
    <source>
        <dbReference type="Pfam" id="PF08241"/>
    </source>
</evidence>
<dbReference type="SUPFAM" id="SSF53335">
    <property type="entry name" value="S-adenosyl-L-methionine-dependent methyltransferases"/>
    <property type="match status" value="1"/>
</dbReference>
<keyword evidence="1" id="KW-0812">Transmembrane</keyword>
<dbReference type="ExpressionAtlas" id="A0A0R0EPJ0">
    <property type="expression patterns" value="baseline and differential"/>
</dbReference>
<dbReference type="InterPro" id="IPR057192">
    <property type="entry name" value="DUF7870"/>
</dbReference>
<dbReference type="Gramene" id="KRG95974">
    <property type="protein sequence ID" value="KRG95974"/>
    <property type="gene ID" value="GLYMA_19G181000"/>
</dbReference>
<keyword evidence="6" id="KW-1185">Reference proteome</keyword>